<dbReference type="GO" id="GO:0016491">
    <property type="term" value="F:oxidoreductase activity"/>
    <property type="evidence" value="ECO:0007669"/>
    <property type="project" value="UniProtKB-KW"/>
</dbReference>
<reference evidence="5" key="1">
    <citation type="submission" date="2021-01" db="EMBL/GenBank/DDBJ databases">
        <title>Whole genome shotgun sequence of Virgisporangium aliadipatigenens NBRC 105644.</title>
        <authorList>
            <person name="Komaki H."/>
            <person name="Tamura T."/>
        </authorList>
    </citation>
    <scope>NUCLEOTIDE SEQUENCE</scope>
    <source>
        <strain evidence="5">NBRC 105644</strain>
    </source>
</reference>
<dbReference type="PIRSF" id="PIRSF000126">
    <property type="entry name" value="11-beta-HSD1"/>
    <property type="match status" value="1"/>
</dbReference>
<evidence type="ECO:0000313" key="5">
    <source>
        <dbReference type="EMBL" id="GIJ44033.1"/>
    </source>
</evidence>
<keyword evidence="6" id="KW-1185">Reference proteome</keyword>
<evidence type="ECO:0000313" key="6">
    <source>
        <dbReference type="Proteomes" id="UP000619260"/>
    </source>
</evidence>
<dbReference type="Proteomes" id="UP000619260">
    <property type="component" value="Unassembled WGS sequence"/>
</dbReference>
<dbReference type="PANTHER" id="PTHR44196:SF2">
    <property type="entry name" value="SHORT-CHAIN DEHYDROGENASE-RELATED"/>
    <property type="match status" value="1"/>
</dbReference>
<evidence type="ECO:0000256" key="1">
    <source>
        <dbReference type="ARBA" id="ARBA00006484"/>
    </source>
</evidence>
<dbReference type="PRINTS" id="PR00080">
    <property type="entry name" value="SDRFAMILY"/>
</dbReference>
<dbReference type="InterPro" id="IPR057326">
    <property type="entry name" value="KR_dom"/>
</dbReference>
<dbReference type="PRINTS" id="PR00081">
    <property type="entry name" value="GDHRDH"/>
</dbReference>
<dbReference type="CDD" id="cd05233">
    <property type="entry name" value="SDR_c"/>
    <property type="match status" value="1"/>
</dbReference>
<sequence length="268" mass="27942">MTVDYRSHTVLVTGASSGIGAAFATALAARGANLVLVARRAARLESAADELRRRYGVRVEPVPFDLALPSAGNDLRKAVADRGLAVTGLINNAGIGSFAPFLDADPERLAAEIALDVLAPVRLTAAFLPDLVSNGHGFVINLAGASAYFPSPRMAVYSAAKAFVLSFSETLWAELRGTGVTAFAVSPGATATEFTTGMGPEAGVLTAGKVRRPDDVVATALAHLERRDPGPSVVDGRTNRLGVLMNRLVSRRLSAAVMGRVLDPRTHG</sequence>
<dbReference type="Pfam" id="PF00106">
    <property type="entry name" value="adh_short"/>
    <property type="match status" value="1"/>
</dbReference>
<comment type="similarity">
    <text evidence="1 3">Belongs to the short-chain dehydrogenases/reductases (SDR) family.</text>
</comment>
<dbReference type="AlphaFoldDB" id="A0A8J3YHF9"/>
<dbReference type="GO" id="GO:0016020">
    <property type="term" value="C:membrane"/>
    <property type="evidence" value="ECO:0007669"/>
    <property type="project" value="TreeGrafter"/>
</dbReference>
<proteinExistence type="inferred from homology"/>
<dbReference type="Gene3D" id="3.40.50.720">
    <property type="entry name" value="NAD(P)-binding Rossmann-like Domain"/>
    <property type="match status" value="1"/>
</dbReference>
<organism evidence="5 6">
    <name type="scientific">Virgisporangium aliadipatigenens</name>
    <dbReference type="NCBI Taxonomy" id="741659"/>
    <lineage>
        <taxon>Bacteria</taxon>
        <taxon>Bacillati</taxon>
        <taxon>Actinomycetota</taxon>
        <taxon>Actinomycetes</taxon>
        <taxon>Micromonosporales</taxon>
        <taxon>Micromonosporaceae</taxon>
        <taxon>Virgisporangium</taxon>
    </lineage>
</organism>
<comment type="caution">
    <text evidence="5">The sequence shown here is derived from an EMBL/GenBank/DDBJ whole genome shotgun (WGS) entry which is preliminary data.</text>
</comment>
<dbReference type="EMBL" id="BOPF01000003">
    <property type="protein sequence ID" value="GIJ44033.1"/>
    <property type="molecule type" value="Genomic_DNA"/>
</dbReference>
<feature type="domain" description="Ketoreductase" evidence="4">
    <location>
        <begin position="8"/>
        <end position="188"/>
    </location>
</feature>
<gene>
    <name evidence="5" type="ORF">Val02_09190</name>
</gene>
<dbReference type="InterPro" id="IPR002347">
    <property type="entry name" value="SDR_fam"/>
</dbReference>
<dbReference type="SMART" id="SM00822">
    <property type="entry name" value="PKS_KR"/>
    <property type="match status" value="1"/>
</dbReference>
<dbReference type="PANTHER" id="PTHR44196">
    <property type="entry name" value="DEHYDROGENASE/REDUCTASE SDR FAMILY MEMBER 7B"/>
    <property type="match status" value="1"/>
</dbReference>
<evidence type="ECO:0000259" key="4">
    <source>
        <dbReference type="SMART" id="SM00822"/>
    </source>
</evidence>
<name>A0A8J3YHF9_9ACTN</name>
<keyword evidence="2" id="KW-0560">Oxidoreductase</keyword>
<dbReference type="InterPro" id="IPR036291">
    <property type="entry name" value="NAD(P)-bd_dom_sf"/>
</dbReference>
<evidence type="ECO:0000256" key="3">
    <source>
        <dbReference type="RuleBase" id="RU000363"/>
    </source>
</evidence>
<accession>A0A8J3YHF9</accession>
<protein>
    <submittedName>
        <fullName evidence="5">Short-chain dehydrogenase</fullName>
    </submittedName>
</protein>
<dbReference type="SUPFAM" id="SSF51735">
    <property type="entry name" value="NAD(P)-binding Rossmann-fold domains"/>
    <property type="match status" value="1"/>
</dbReference>
<evidence type="ECO:0000256" key="2">
    <source>
        <dbReference type="ARBA" id="ARBA00023002"/>
    </source>
</evidence>
<dbReference type="RefSeq" id="WP_203897621.1">
    <property type="nucleotide sequence ID" value="NZ_BOPF01000003.1"/>
</dbReference>